<protein>
    <submittedName>
        <fullName evidence="1">Uncharacterized protein</fullName>
    </submittedName>
</protein>
<gene>
    <name evidence="1" type="ORF">SBA5_70106</name>
</gene>
<dbReference type="AlphaFoldDB" id="A0A2N9M0L7"/>
<dbReference type="Proteomes" id="UP000239735">
    <property type="component" value="Unassembled WGS sequence"/>
</dbReference>
<evidence type="ECO:0000313" key="2">
    <source>
        <dbReference type="Proteomes" id="UP000239735"/>
    </source>
</evidence>
<evidence type="ECO:0000313" key="1">
    <source>
        <dbReference type="EMBL" id="SPE29016.1"/>
    </source>
</evidence>
<accession>A0A2N9M0L7</accession>
<proteinExistence type="predicted"/>
<name>A0A2N9M0L7_9BACT</name>
<dbReference type="EMBL" id="OKRB01000130">
    <property type="protein sequence ID" value="SPE29016.1"/>
    <property type="molecule type" value="Genomic_DNA"/>
</dbReference>
<sequence>MAPSCLVAPPAAVCVPGGQRYPFAAISYLLACWTGLNGPAQRLPAAEIRIGLCSLRGWVFV</sequence>
<organism evidence="1 2">
    <name type="scientific">Candidatus Sulfuritelmatomonas gaucii</name>
    <dbReference type="NCBI Taxonomy" id="2043161"/>
    <lineage>
        <taxon>Bacteria</taxon>
        <taxon>Pseudomonadati</taxon>
        <taxon>Acidobacteriota</taxon>
        <taxon>Terriglobia</taxon>
        <taxon>Terriglobales</taxon>
        <taxon>Acidobacteriaceae</taxon>
        <taxon>Candidatus Sulfuritelmatomonas</taxon>
    </lineage>
</organism>
<reference evidence="2" key="1">
    <citation type="submission" date="2018-02" db="EMBL/GenBank/DDBJ databases">
        <authorList>
            <person name="Hausmann B."/>
        </authorList>
    </citation>
    <scope>NUCLEOTIDE SEQUENCE [LARGE SCALE GENOMIC DNA]</scope>
    <source>
        <strain evidence="2">Peat soil MAG SbA5</strain>
    </source>
</reference>